<dbReference type="InterPro" id="IPR035968">
    <property type="entry name" value="ATP_synth_F1_ATPase_gsu"/>
</dbReference>
<dbReference type="EMBL" id="BMLT01000005">
    <property type="protein sequence ID" value="GGO81612.1"/>
    <property type="molecule type" value="Genomic_DNA"/>
</dbReference>
<evidence type="ECO:0000256" key="2">
    <source>
        <dbReference type="ARBA" id="ARBA00004170"/>
    </source>
</evidence>
<keyword evidence="11" id="KW-1185">Reference proteome</keyword>
<dbReference type="Proteomes" id="UP000599578">
    <property type="component" value="Unassembled WGS sequence"/>
</dbReference>
<evidence type="ECO:0000256" key="6">
    <source>
        <dbReference type="ARBA" id="ARBA00023065"/>
    </source>
</evidence>
<keyword evidence="8" id="KW-0139">CF(1)</keyword>
<evidence type="ECO:0000256" key="8">
    <source>
        <dbReference type="ARBA" id="ARBA00023196"/>
    </source>
</evidence>
<keyword evidence="4" id="KW-0813">Transport</keyword>
<name>A0A918DRX2_9GAMM</name>
<evidence type="ECO:0008006" key="12">
    <source>
        <dbReference type="Google" id="ProtNLM"/>
    </source>
</evidence>
<dbReference type="GO" id="GO:0046933">
    <property type="term" value="F:proton-transporting ATP synthase activity, rotational mechanism"/>
    <property type="evidence" value="ECO:0007669"/>
    <property type="project" value="InterPro"/>
</dbReference>
<comment type="function">
    <text evidence="1">Produces ATP from ADP in the presence of a proton gradient across the membrane. The gamma chain is believed to be important in regulating ATPase activity and the flow of protons through the CF(0) complex.</text>
</comment>
<keyword evidence="6" id="KW-0406">Ion transport</keyword>
<dbReference type="AlphaFoldDB" id="A0A918DRX2"/>
<dbReference type="RefSeq" id="WP_188860555.1">
    <property type="nucleotide sequence ID" value="NZ_BMLT01000005.1"/>
</dbReference>
<dbReference type="InterPro" id="IPR000131">
    <property type="entry name" value="ATP_synth_F1_gsu"/>
</dbReference>
<evidence type="ECO:0000256" key="9">
    <source>
        <dbReference type="ARBA" id="ARBA00023310"/>
    </source>
</evidence>
<evidence type="ECO:0000313" key="11">
    <source>
        <dbReference type="Proteomes" id="UP000599578"/>
    </source>
</evidence>
<organism evidence="10 11">
    <name type="scientific">Marinobacterium nitratireducens</name>
    <dbReference type="NCBI Taxonomy" id="518897"/>
    <lineage>
        <taxon>Bacteria</taxon>
        <taxon>Pseudomonadati</taxon>
        <taxon>Pseudomonadota</taxon>
        <taxon>Gammaproteobacteria</taxon>
        <taxon>Oceanospirillales</taxon>
        <taxon>Oceanospirillaceae</taxon>
        <taxon>Marinobacterium</taxon>
    </lineage>
</organism>
<comment type="subcellular location">
    <subcellularLocation>
        <location evidence="2">Membrane</location>
        <topology evidence="2">Peripheral membrane protein</topology>
    </subcellularLocation>
</comment>
<sequence>MSRQQLEHHLRKLSEAREIMNAMKSLAFMETRRLSQRIEVQRTMLEGIESAASEFLAAYSGFRPPQSDDPPVTLLYGSERGFCGAFNERLLQALPADINAPASLIATGRKLCSRLEGDPRLCHALDGASVLDEVGDTLNRLSDLVGELASGNSRFNLWVLYHDPDAQEVVRRPLLPPFQSLPQTGPRHPEPDLNLPPSQCYAGLVEHYLFAELHAIAYLSLMAENQQRMQHLDGAVRYLDDRLEALAQKGREIRQEEITEEIEVILLNADNNDDSSMSR</sequence>
<evidence type="ECO:0000256" key="3">
    <source>
        <dbReference type="ARBA" id="ARBA00007681"/>
    </source>
</evidence>
<protein>
    <recommendedName>
        <fullName evidence="12">F-type H+-transporting ATPase subunit gamma</fullName>
    </recommendedName>
</protein>
<comment type="caution">
    <text evidence="10">The sequence shown here is derived from an EMBL/GenBank/DDBJ whole genome shotgun (WGS) entry which is preliminary data.</text>
</comment>
<dbReference type="SUPFAM" id="SSF52943">
    <property type="entry name" value="ATP synthase (F1-ATPase), gamma subunit"/>
    <property type="match status" value="1"/>
</dbReference>
<accession>A0A918DRX2</accession>
<evidence type="ECO:0000256" key="7">
    <source>
        <dbReference type="ARBA" id="ARBA00023136"/>
    </source>
</evidence>
<keyword evidence="7" id="KW-0472">Membrane</keyword>
<evidence type="ECO:0000313" key="10">
    <source>
        <dbReference type="EMBL" id="GGO81612.1"/>
    </source>
</evidence>
<dbReference type="Gene3D" id="3.40.1380.10">
    <property type="match status" value="1"/>
</dbReference>
<evidence type="ECO:0000256" key="4">
    <source>
        <dbReference type="ARBA" id="ARBA00022448"/>
    </source>
</evidence>
<keyword evidence="5" id="KW-0375">Hydrogen ion transport</keyword>
<dbReference type="Pfam" id="PF00231">
    <property type="entry name" value="ATP-synt"/>
    <property type="match status" value="1"/>
</dbReference>
<dbReference type="GO" id="GO:0045259">
    <property type="term" value="C:proton-transporting ATP synthase complex"/>
    <property type="evidence" value="ECO:0007669"/>
    <property type="project" value="UniProtKB-KW"/>
</dbReference>
<comment type="similarity">
    <text evidence="3">Belongs to the ATPase gamma chain family.</text>
</comment>
<dbReference type="Gene3D" id="1.10.287.80">
    <property type="entry name" value="ATP synthase, gamma subunit, helix hairpin domain"/>
    <property type="match status" value="1"/>
</dbReference>
<gene>
    <name evidence="10" type="ORF">GCM10011348_21000</name>
</gene>
<evidence type="ECO:0000256" key="1">
    <source>
        <dbReference type="ARBA" id="ARBA00003456"/>
    </source>
</evidence>
<proteinExistence type="inferred from homology"/>
<reference evidence="10 11" key="1">
    <citation type="journal article" date="2014" name="Int. J. Syst. Evol. Microbiol.">
        <title>Complete genome sequence of Corynebacterium casei LMG S-19264T (=DSM 44701T), isolated from a smear-ripened cheese.</title>
        <authorList>
            <consortium name="US DOE Joint Genome Institute (JGI-PGF)"/>
            <person name="Walter F."/>
            <person name="Albersmeier A."/>
            <person name="Kalinowski J."/>
            <person name="Ruckert C."/>
        </authorList>
    </citation>
    <scope>NUCLEOTIDE SEQUENCE [LARGE SCALE GENOMIC DNA]</scope>
    <source>
        <strain evidence="10 11">CGMCC 1.7286</strain>
    </source>
</reference>
<keyword evidence="9" id="KW-0066">ATP synthesis</keyword>
<evidence type="ECO:0000256" key="5">
    <source>
        <dbReference type="ARBA" id="ARBA00022781"/>
    </source>
</evidence>